<evidence type="ECO:0000313" key="4">
    <source>
        <dbReference type="Proteomes" id="UP001060150"/>
    </source>
</evidence>
<feature type="region of interest" description="Disordered" evidence="1">
    <location>
        <begin position="1"/>
        <end position="75"/>
    </location>
</feature>
<dbReference type="EMBL" id="CP102332">
    <property type="protein sequence ID" value="UUS33412.1"/>
    <property type="molecule type" value="Genomic_DNA"/>
</dbReference>
<dbReference type="Pfam" id="PF13191">
    <property type="entry name" value="AAA_16"/>
    <property type="match status" value="1"/>
</dbReference>
<dbReference type="SUPFAM" id="SSF52540">
    <property type="entry name" value="P-loop containing nucleoside triphosphate hydrolases"/>
    <property type="match status" value="1"/>
</dbReference>
<dbReference type="Gene3D" id="3.40.50.300">
    <property type="entry name" value="P-loop containing nucleotide triphosphate hydrolases"/>
    <property type="match status" value="1"/>
</dbReference>
<organism evidence="3 4">
    <name type="scientific">Streptomyces changanensis</name>
    <dbReference type="NCBI Taxonomy" id="2964669"/>
    <lineage>
        <taxon>Bacteria</taxon>
        <taxon>Bacillati</taxon>
        <taxon>Actinomycetota</taxon>
        <taxon>Actinomycetes</taxon>
        <taxon>Kitasatosporales</taxon>
        <taxon>Streptomycetaceae</taxon>
        <taxon>Streptomyces</taxon>
    </lineage>
</organism>
<feature type="compositionally biased region" description="Low complexity" evidence="1">
    <location>
        <begin position="984"/>
        <end position="1004"/>
    </location>
</feature>
<dbReference type="InterPro" id="IPR041664">
    <property type="entry name" value="AAA_16"/>
</dbReference>
<feature type="domain" description="Orc1-like AAA ATPase" evidence="2">
    <location>
        <begin position="261"/>
        <end position="459"/>
    </location>
</feature>
<evidence type="ECO:0000313" key="3">
    <source>
        <dbReference type="EMBL" id="UUS33412.1"/>
    </source>
</evidence>
<dbReference type="RefSeq" id="WP_232791168.1">
    <property type="nucleotide sequence ID" value="NZ_CP102332.1"/>
</dbReference>
<accession>A0ABY5NBK0</accession>
<feature type="compositionally biased region" description="Pro residues" evidence="1">
    <location>
        <begin position="1008"/>
        <end position="1023"/>
    </location>
</feature>
<proteinExistence type="predicted"/>
<gene>
    <name evidence="3" type="ORF">NRO40_23110</name>
</gene>
<feature type="compositionally biased region" description="Low complexity" evidence="1">
    <location>
        <begin position="54"/>
        <end position="75"/>
    </location>
</feature>
<dbReference type="Proteomes" id="UP001060150">
    <property type="component" value="Chromosome"/>
</dbReference>
<feature type="region of interest" description="Disordered" evidence="1">
    <location>
        <begin position="981"/>
        <end position="1026"/>
    </location>
</feature>
<name>A0ABY5NBK0_9ACTN</name>
<protein>
    <submittedName>
        <fullName evidence="3">AAA family ATPase</fullName>
    </submittedName>
</protein>
<dbReference type="InterPro" id="IPR027417">
    <property type="entry name" value="P-loop_NTPase"/>
</dbReference>
<feature type="compositionally biased region" description="Low complexity" evidence="1">
    <location>
        <begin position="22"/>
        <end position="31"/>
    </location>
</feature>
<evidence type="ECO:0000259" key="2">
    <source>
        <dbReference type="Pfam" id="PF13191"/>
    </source>
</evidence>
<keyword evidence="4" id="KW-1185">Reference proteome</keyword>
<evidence type="ECO:0000256" key="1">
    <source>
        <dbReference type="SAM" id="MobiDB-lite"/>
    </source>
</evidence>
<sequence length="1075" mass="113217">MSAGPSDGSGRSVSTGAAGPWAPGHNGSGPAPAGPGPTGLRPDPDPEAAGHRPATGSASAGPRTAAGPRPDPGAAAALSELFRSRLREELRPATGSPDAVPDARLGYRRAACLLTSFDPRRLRLPDEREPTGRALTELTADCTATGVADRPEWSLKPQVREEALRSLAGPAEALRVLEENLDAADAASGEPGPEAVCRDVLRGRAPRTAGVGPDELADVLQAVLWLSLVPGVTGLPDPHVIRRELELARLLQPLERLAGVPFVGRTAELEELRRYVHEPIGGPGGEPSVPPPLVVHGPGGTGKSTLLARFLMDGLRGGAAEGGAGGGVQKFSFPFAYVDFERPTLSVHEPVTLVGEMARQLGVQYPAHRAALDAIADECQEAARGQRVDEERVVELNRLAATRAGAGRRSSQQFMVTASERESGLSRRVGEVLRRAVAPGDPPFVLVIESFEEAQYRGSPALGRMWAVFLALYGAYPRVRAVVSGRAPVPHPAAGARPREIELGDLDPAASVDLLLACGVRDPELARVLAERVGGHPLSLRLAARAAALAGGDAAGARELVGSLPARRRDFFRRVDRLLVQGVLYERVLQHVPDADVRRLARGALVLRLVTPEVVQEVLAGPCGVEVAGPQEARRLFAALSRLDLVEPAGPAALRVRSDVRAIMLRLAAGDPASVARDVERRAVAHYAGREGLEARAEEIYHRLRLDEDPRTVEERWLPGVERLLEGAQDELGPRAAALLGAHRDRGGASELVMAEADQEDWERIAAREVGDLLSQGFTDAALARLAERRPWTPCSALHPLLAEALGAAGRRAEARRAASDAADAAHGAGCPERELELLLLSARLAERDGDIDSADRELRLAEDVAIGLGHDLEAVGTLLARARLADAADLPDRDADARLARRLRQVPDEVLAHQPTLVREAASQVYALDERALHHALELVGLPEGDEVVRVLGEGLRRAVRRDPGLLPALMGVLRTAAGAPQAPRATGPARASAPPSTPTAGTASGGPPPPPPPPPASPSPSPMDVTGILRLVRERGALDELARRLLVLRDEGGEIAAAVAAALRVGAEGGGGA</sequence>
<reference evidence="3" key="1">
    <citation type="submission" date="2022-08" db="EMBL/GenBank/DDBJ databases">
        <title>Streptomyces changanensis sp. nov., an actinomycete isolated from soil.</title>
        <authorList>
            <person name="Wu H."/>
            <person name="Han L."/>
        </authorList>
    </citation>
    <scope>NUCLEOTIDE SEQUENCE</scope>
    <source>
        <strain evidence="3">HL-66</strain>
    </source>
</reference>